<dbReference type="SUPFAM" id="SSF88713">
    <property type="entry name" value="Glycoside hydrolase/deacetylase"/>
    <property type="match status" value="1"/>
</dbReference>
<evidence type="ECO:0000313" key="3">
    <source>
        <dbReference type="Proteomes" id="UP000290172"/>
    </source>
</evidence>
<accession>A0A4Q0YDT4</accession>
<dbReference type="InterPro" id="IPR011330">
    <property type="entry name" value="Glyco_hydro/deAcase_b/a-brl"/>
</dbReference>
<dbReference type="RefSeq" id="WP_128981041.1">
    <property type="nucleotide sequence ID" value="NZ_PDKJ01000006.1"/>
</dbReference>
<dbReference type="PROSITE" id="PS51677">
    <property type="entry name" value="NODB"/>
    <property type="match status" value="1"/>
</dbReference>
<name>A0A4Q0YDT4_9BACT</name>
<evidence type="ECO:0000259" key="1">
    <source>
        <dbReference type="PROSITE" id="PS51677"/>
    </source>
</evidence>
<organism evidence="2 3">
    <name type="scientific">Halarcobacter ebronensis</name>
    <dbReference type="NCBI Taxonomy" id="1462615"/>
    <lineage>
        <taxon>Bacteria</taxon>
        <taxon>Pseudomonadati</taxon>
        <taxon>Campylobacterota</taxon>
        <taxon>Epsilonproteobacteria</taxon>
        <taxon>Campylobacterales</taxon>
        <taxon>Arcobacteraceae</taxon>
        <taxon>Halarcobacter</taxon>
    </lineage>
</organism>
<feature type="domain" description="NodB homology" evidence="1">
    <location>
        <begin position="107"/>
        <end position="296"/>
    </location>
</feature>
<dbReference type="AlphaFoldDB" id="A0A4Q0YDT4"/>
<dbReference type="GO" id="GO:0005975">
    <property type="term" value="P:carbohydrate metabolic process"/>
    <property type="evidence" value="ECO:0007669"/>
    <property type="project" value="InterPro"/>
</dbReference>
<sequence>MKIFLVFISILANIFAQNLKSVYNYKVIHKNIIYHQEPYILIRSFNIDTKRYYLAVNSKNLTTKIIENKAFLREETEEKSRYEKALASYSKAPFNLQNYGLKKLDSKKIFLTMDMCPSSKIGYEDGFLAEIISKYKTLPITFFISGRWIEKHKKEFLELIKLQKEKKLDITWGNHTFNHFYHPNCSLEKNFILAPKTDLKKEILDLEKLLISYSITPSILFRFPGLVSDKKSIGIIKELGLIPVGSNAWLAKDEVIKEGSIILLHGNKNEPKGIEKARDFLIKKDDFNLGSILQEL</sequence>
<reference evidence="2 3" key="1">
    <citation type="submission" date="2017-10" db="EMBL/GenBank/DDBJ databases">
        <title>Genomics of the genus Arcobacter.</title>
        <authorList>
            <person name="Perez-Cataluna A."/>
            <person name="Figueras M.J."/>
        </authorList>
    </citation>
    <scope>NUCLEOTIDE SEQUENCE [LARGE SCALE GENOMIC DNA]</scope>
    <source>
        <strain evidence="2 3">CECT 8993</strain>
    </source>
</reference>
<dbReference type="Proteomes" id="UP000290172">
    <property type="component" value="Unassembled WGS sequence"/>
</dbReference>
<dbReference type="EMBL" id="PDKJ01000006">
    <property type="protein sequence ID" value="RXJ68263.1"/>
    <property type="molecule type" value="Genomic_DNA"/>
</dbReference>
<evidence type="ECO:0000313" key="2">
    <source>
        <dbReference type="EMBL" id="RXJ68263.1"/>
    </source>
</evidence>
<dbReference type="GO" id="GO:0016810">
    <property type="term" value="F:hydrolase activity, acting on carbon-nitrogen (but not peptide) bonds"/>
    <property type="evidence" value="ECO:0007669"/>
    <property type="project" value="InterPro"/>
</dbReference>
<proteinExistence type="predicted"/>
<dbReference type="Gene3D" id="3.20.20.370">
    <property type="entry name" value="Glycoside hydrolase/deacetylase"/>
    <property type="match status" value="1"/>
</dbReference>
<protein>
    <recommendedName>
        <fullName evidence="1">NodB homology domain-containing protein</fullName>
    </recommendedName>
</protein>
<dbReference type="Pfam" id="PF01522">
    <property type="entry name" value="Polysacc_deac_1"/>
    <property type="match status" value="1"/>
</dbReference>
<gene>
    <name evidence="2" type="ORF">CRV08_08405</name>
</gene>
<comment type="caution">
    <text evidence="2">The sequence shown here is derived from an EMBL/GenBank/DDBJ whole genome shotgun (WGS) entry which is preliminary data.</text>
</comment>
<dbReference type="InterPro" id="IPR002509">
    <property type="entry name" value="NODB_dom"/>
</dbReference>